<evidence type="ECO:0000256" key="11">
    <source>
        <dbReference type="ARBA" id="ARBA00022990"/>
    </source>
</evidence>
<dbReference type="Proteomes" id="UP000002281">
    <property type="component" value="Chromosome 11"/>
</dbReference>
<comment type="cofactor">
    <cofactor evidence="2">
        <name>pyridoxal 5'-phosphate</name>
        <dbReference type="ChEBI" id="CHEBI:597326"/>
    </cofactor>
</comment>
<dbReference type="PANTHER" id="PTHR11680">
    <property type="entry name" value="SERINE HYDROXYMETHYLTRANSFERASE"/>
    <property type="match status" value="1"/>
</dbReference>
<dbReference type="GO" id="GO:0004372">
    <property type="term" value="F:glycine hydroxymethyltransferase activity"/>
    <property type="evidence" value="ECO:0007669"/>
    <property type="project" value="UniProtKB-EC"/>
</dbReference>
<gene>
    <name evidence="15" type="primary">SHMT1</name>
</gene>
<evidence type="ECO:0000256" key="3">
    <source>
        <dbReference type="ARBA" id="ARBA00004496"/>
    </source>
</evidence>
<dbReference type="GeneTree" id="ENSGT00390000002762"/>
<dbReference type="InterPro" id="IPR015424">
    <property type="entry name" value="PyrdxlP-dep_Trfase"/>
</dbReference>
<proteinExistence type="evidence at protein level"/>
<evidence type="ECO:0000256" key="13">
    <source>
        <dbReference type="ARBA" id="ARBA00032953"/>
    </source>
</evidence>
<evidence type="ECO:0000259" key="14">
    <source>
        <dbReference type="Pfam" id="PF00464"/>
    </source>
</evidence>
<dbReference type="PANTHER" id="PTHR11680:SF59">
    <property type="entry name" value="SERINE HYDROXYMETHYLTRANSFERASE, CYTOSOLIC"/>
    <property type="match status" value="1"/>
</dbReference>
<evidence type="ECO:0000313" key="16">
    <source>
        <dbReference type="Proteomes" id="UP000002281"/>
    </source>
</evidence>
<sequence length="137" mass="15433">MATPVNGAHENADLWSSHDKMMAQPLKDSDTEVYNIIKKESNRQRVGLELIASENFASRAVLEALGSCLNNKYSEGYPGQRYVNVVKDLLLTSSCEVLREYRVQTIWKFQETTKFSTVVTSFPLLLADITQKRSGSL</sequence>
<keyword evidence="16" id="KW-1185">Reference proteome</keyword>
<comment type="subcellular location">
    <subcellularLocation>
        <location evidence="3">Cytoplasm</location>
    </subcellularLocation>
</comment>
<reference evidence="15" key="3">
    <citation type="submission" date="2025-09" db="UniProtKB">
        <authorList>
            <consortium name="Ensembl"/>
        </authorList>
    </citation>
    <scope>IDENTIFICATION</scope>
    <source>
        <strain evidence="15">Thoroughbred</strain>
    </source>
</reference>
<evidence type="ECO:0000256" key="9">
    <source>
        <dbReference type="ARBA" id="ARBA00022679"/>
    </source>
</evidence>
<keyword evidence="8" id="KW-0554">One-carbon metabolism</keyword>
<evidence type="ECO:0000256" key="12">
    <source>
        <dbReference type="ARBA" id="ARBA00031137"/>
    </source>
</evidence>
<keyword evidence="17" id="KW-1267">Proteomics identification</keyword>
<dbReference type="EC" id="2.1.2.1" evidence="6"/>
<dbReference type="Gene3D" id="3.40.640.10">
    <property type="entry name" value="Type I PLP-dependent aspartate aminotransferase-like (Major domain)"/>
    <property type="match status" value="1"/>
</dbReference>
<feature type="domain" description="Serine hydroxymethyltransferase-like" evidence="14">
    <location>
        <begin position="26"/>
        <end position="110"/>
    </location>
</feature>
<evidence type="ECO:0000256" key="1">
    <source>
        <dbReference type="ARBA" id="ARBA00001528"/>
    </source>
</evidence>
<dbReference type="InterPro" id="IPR049943">
    <property type="entry name" value="Ser_HO-MeTrfase-like"/>
</dbReference>
<keyword evidence="10" id="KW-0663">Pyridoxal phosphate</keyword>
<evidence type="ECO:0007829" key="17">
    <source>
        <dbReference type="PeptideAtlas" id="A0A9L0SJ67"/>
    </source>
</evidence>
<protein>
    <recommendedName>
        <fullName evidence="6">glycine hydroxymethyltransferase</fullName>
        <ecNumber evidence="6">2.1.2.1</ecNumber>
    </recommendedName>
    <alternativeName>
        <fullName evidence="13">Glycine hydroxymethyltransferase</fullName>
    </alternativeName>
    <alternativeName>
        <fullName evidence="12">Serine methylase</fullName>
    </alternativeName>
</protein>
<dbReference type="InterPro" id="IPR039429">
    <property type="entry name" value="SHMT-like_dom"/>
</dbReference>
<evidence type="ECO:0000313" key="15">
    <source>
        <dbReference type="Ensembl" id="ENSECAP00000074902.1"/>
    </source>
</evidence>
<keyword evidence="7" id="KW-0963">Cytoplasm</keyword>
<evidence type="ECO:0000256" key="4">
    <source>
        <dbReference type="ARBA" id="ARBA00004777"/>
    </source>
</evidence>
<dbReference type="GO" id="GO:0005634">
    <property type="term" value="C:nucleus"/>
    <property type="evidence" value="ECO:0007669"/>
    <property type="project" value="UniProtKB-ARBA"/>
</dbReference>
<evidence type="ECO:0000256" key="6">
    <source>
        <dbReference type="ARBA" id="ARBA00012256"/>
    </source>
</evidence>
<comment type="pathway">
    <text evidence="4">One-carbon metabolism; tetrahydrofolate interconversion.</text>
</comment>
<dbReference type="Ensembl" id="ENSECAT00000095008.1">
    <property type="protein sequence ID" value="ENSECAP00000074902.1"/>
    <property type="gene ID" value="ENSECAG00000015690.4"/>
</dbReference>
<reference evidence="15 16" key="1">
    <citation type="journal article" date="2009" name="Science">
        <title>Genome sequence, comparative analysis, and population genetics of the domestic horse.</title>
        <authorList>
            <consortium name="Broad Institute Genome Sequencing Platform"/>
            <consortium name="Broad Institute Whole Genome Assembly Team"/>
            <person name="Wade C.M."/>
            <person name="Giulotto E."/>
            <person name="Sigurdsson S."/>
            <person name="Zoli M."/>
            <person name="Gnerre S."/>
            <person name="Imsland F."/>
            <person name="Lear T.L."/>
            <person name="Adelson D.L."/>
            <person name="Bailey E."/>
            <person name="Bellone R.R."/>
            <person name="Bloecker H."/>
            <person name="Distl O."/>
            <person name="Edgar R.C."/>
            <person name="Garber M."/>
            <person name="Leeb T."/>
            <person name="Mauceli E."/>
            <person name="MacLeod J.N."/>
            <person name="Penedo M.C.T."/>
            <person name="Raison J.M."/>
            <person name="Sharpe T."/>
            <person name="Vogel J."/>
            <person name="Andersson L."/>
            <person name="Antczak D.F."/>
            <person name="Biagi T."/>
            <person name="Binns M.M."/>
            <person name="Chowdhary B.P."/>
            <person name="Coleman S.J."/>
            <person name="Della Valle G."/>
            <person name="Fryc S."/>
            <person name="Guerin G."/>
            <person name="Hasegawa T."/>
            <person name="Hill E.W."/>
            <person name="Jurka J."/>
            <person name="Kiialainen A."/>
            <person name="Lindgren G."/>
            <person name="Liu J."/>
            <person name="Magnani E."/>
            <person name="Mickelson J.R."/>
            <person name="Murray J."/>
            <person name="Nergadze S.G."/>
            <person name="Onofrio R."/>
            <person name="Pedroni S."/>
            <person name="Piras M.F."/>
            <person name="Raudsepp T."/>
            <person name="Rocchi M."/>
            <person name="Roeed K.H."/>
            <person name="Ryder O.A."/>
            <person name="Searle S."/>
            <person name="Skow L."/>
            <person name="Swinburne J.E."/>
            <person name="Syvaenen A.C."/>
            <person name="Tozaki T."/>
            <person name="Valberg S.J."/>
            <person name="Vaudin M."/>
            <person name="White J.R."/>
            <person name="Zody M.C."/>
            <person name="Lander E.S."/>
            <person name="Lindblad-Toh K."/>
        </authorList>
    </citation>
    <scope>NUCLEOTIDE SEQUENCE [LARGE SCALE GENOMIC DNA]</scope>
    <source>
        <strain evidence="15 16">Thoroughbred</strain>
    </source>
</reference>
<comment type="catalytic activity">
    <reaction evidence="1">
        <text>(6R)-5,10-methylene-5,6,7,8-tetrahydrofolate + glycine + H2O = (6S)-5,6,7,8-tetrahydrofolate + L-serine</text>
        <dbReference type="Rhea" id="RHEA:15481"/>
        <dbReference type="ChEBI" id="CHEBI:15377"/>
        <dbReference type="ChEBI" id="CHEBI:15636"/>
        <dbReference type="ChEBI" id="CHEBI:33384"/>
        <dbReference type="ChEBI" id="CHEBI:57305"/>
        <dbReference type="ChEBI" id="CHEBI:57453"/>
        <dbReference type="EC" id="2.1.2.1"/>
    </reaction>
</comment>
<name>A0A9L0SJ67_HORSE</name>
<keyword evidence="9" id="KW-0808">Transferase</keyword>
<dbReference type="GO" id="GO:0005737">
    <property type="term" value="C:cytoplasm"/>
    <property type="evidence" value="ECO:0007669"/>
    <property type="project" value="UniProtKB-SubCell"/>
</dbReference>
<keyword evidence="11" id="KW-0007">Acetylation</keyword>
<evidence type="ECO:0000256" key="10">
    <source>
        <dbReference type="ARBA" id="ARBA00022898"/>
    </source>
</evidence>
<dbReference type="SUPFAM" id="SSF53383">
    <property type="entry name" value="PLP-dependent transferases"/>
    <property type="match status" value="1"/>
</dbReference>
<organism evidence="15 16">
    <name type="scientific">Equus caballus</name>
    <name type="common">Horse</name>
    <dbReference type="NCBI Taxonomy" id="9796"/>
    <lineage>
        <taxon>Eukaryota</taxon>
        <taxon>Metazoa</taxon>
        <taxon>Chordata</taxon>
        <taxon>Craniata</taxon>
        <taxon>Vertebrata</taxon>
        <taxon>Euteleostomi</taxon>
        <taxon>Mammalia</taxon>
        <taxon>Eutheria</taxon>
        <taxon>Laurasiatheria</taxon>
        <taxon>Perissodactyla</taxon>
        <taxon>Equidae</taxon>
        <taxon>Equus</taxon>
    </lineage>
</organism>
<evidence type="ECO:0000256" key="5">
    <source>
        <dbReference type="ARBA" id="ARBA00006376"/>
    </source>
</evidence>
<evidence type="ECO:0000256" key="7">
    <source>
        <dbReference type="ARBA" id="ARBA00022490"/>
    </source>
</evidence>
<dbReference type="InterPro" id="IPR015421">
    <property type="entry name" value="PyrdxlP-dep_Trfase_major"/>
</dbReference>
<dbReference type="Gene3D" id="3.90.1150.10">
    <property type="entry name" value="Aspartate Aminotransferase, domain 1"/>
    <property type="match status" value="1"/>
</dbReference>
<reference evidence="15" key="2">
    <citation type="submission" date="2025-08" db="UniProtKB">
        <authorList>
            <consortium name="Ensembl"/>
        </authorList>
    </citation>
    <scope>IDENTIFICATION</scope>
    <source>
        <strain evidence="15">Thoroughbred</strain>
    </source>
</reference>
<evidence type="ECO:0000256" key="8">
    <source>
        <dbReference type="ARBA" id="ARBA00022563"/>
    </source>
</evidence>
<dbReference type="Pfam" id="PF00464">
    <property type="entry name" value="SHMT"/>
    <property type="match status" value="1"/>
</dbReference>
<dbReference type="GO" id="GO:0006730">
    <property type="term" value="P:one-carbon metabolic process"/>
    <property type="evidence" value="ECO:0007669"/>
    <property type="project" value="UniProtKB-KW"/>
</dbReference>
<accession>A0A9L0SJ67</accession>
<dbReference type="InterPro" id="IPR015422">
    <property type="entry name" value="PyrdxlP-dep_Trfase_small"/>
</dbReference>
<dbReference type="AlphaFoldDB" id="A0A9L0SJ67"/>
<comment type="similarity">
    <text evidence="5">Belongs to the SHMT family.</text>
</comment>
<dbReference type="FunFam" id="3.90.1150.10:FF:000048">
    <property type="entry name" value="Serine hydroxymethyltransferase, mitochondrial"/>
    <property type="match status" value="1"/>
</dbReference>
<evidence type="ECO:0000256" key="2">
    <source>
        <dbReference type="ARBA" id="ARBA00001933"/>
    </source>
</evidence>